<evidence type="ECO:0000313" key="3">
    <source>
        <dbReference type="Proteomes" id="UP001497744"/>
    </source>
</evidence>
<keyword evidence="1" id="KW-0472">Membrane</keyword>
<name>A0AAV4LTV4_BABCB</name>
<dbReference type="AlphaFoldDB" id="A0AAV4LTV4"/>
<dbReference type="InterPro" id="IPR024751">
    <property type="entry name" value="VESA1"/>
</dbReference>
<dbReference type="Proteomes" id="UP001497744">
    <property type="component" value="Unassembled WGS sequence"/>
</dbReference>
<dbReference type="RefSeq" id="XP_067715298.1">
    <property type="nucleotide sequence ID" value="XM_067859197.1"/>
</dbReference>
<keyword evidence="1" id="KW-1133">Transmembrane helix</keyword>
<organism evidence="2 3">
    <name type="scientific">Babesia caballi</name>
    <dbReference type="NCBI Taxonomy" id="5871"/>
    <lineage>
        <taxon>Eukaryota</taxon>
        <taxon>Sar</taxon>
        <taxon>Alveolata</taxon>
        <taxon>Apicomplexa</taxon>
        <taxon>Aconoidasida</taxon>
        <taxon>Piroplasmida</taxon>
        <taxon>Babesiidae</taxon>
        <taxon>Babesia</taxon>
    </lineage>
</organism>
<reference evidence="2 3" key="1">
    <citation type="submission" date="2021-06" db="EMBL/GenBank/DDBJ databases">
        <title>Genome sequence of Babesia caballi.</title>
        <authorList>
            <person name="Yamagishi J."/>
            <person name="Kidaka T."/>
            <person name="Ochi A."/>
        </authorList>
    </citation>
    <scope>NUCLEOTIDE SEQUENCE [LARGE SCALE GENOMIC DNA]</scope>
    <source>
        <strain evidence="2">USDA-D6B2</strain>
    </source>
</reference>
<evidence type="ECO:0000313" key="2">
    <source>
        <dbReference type="EMBL" id="GIX63229.1"/>
    </source>
</evidence>
<protein>
    <submittedName>
        <fullName evidence="2">Extracellular matrix-binding ebh</fullName>
    </submittedName>
</protein>
<feature type="transmembrane region" description="Helical" evidence="1">
    <location>
        <begin position="1065"/>
        <end position="1082"/>
    </location>
</feature>
<accession>A0AAV4LTV4</accession>
<dbReference type="Pfam" id="PF12785">
    <property type="entry name" value="VESA1_N"/>
    <property type="match status" value="1"/>
</dbReference>
<gene>
    <name evidence="2" type="ORF">BcabD6B2_26640</name>
</gene>
<evidence type="ECO:0000256" key="1">
    <source>
        <dbReference type="SAM" id="Phobius"/>
    </source>
</evidence>
<dbReference type="EMBL" id="BPLF01000002">
    <property type="protein sequence ID" value="GIX63229.1"/>
    <property type="molecule type" value="Genomic_DNA"/>
</dbReference>
<proteinExistence type="predicted"/>
<keyword evidence="3" id="KW-1185">Reference proteome</keyword>
<comment type="caution">
    <text evidence="2">The sequence shown here is derived from an EMBL/GenBank/DDBJ whole genome shotgun (WGS) entry which is preliminary data.</text>
</comment>
<dbReference type="GeneID" id="94194710"/>
<keyword evidence="1" id="KW-0812">Transmembrane</keyword>
<sequence length="1121" mass="123556">MSALAGGPNGLITKLADGLQKFIGYDAGSNGKITGGGILPANVARHQVCNAVLNFVIRFLEGLSKVNEASYKKVVDVIGKLRKCVGTGQVPEGFKELVGKIEGKVKQGFDTMINNARGKTKTIDVFEALKVLINDNLKFTNSQQNLNGETSGMENYIGEVSKKLEGDNSLHLSNLFNEFKTFFSQLRTKPLTLKDDEPLKLAVNGLDGKIKSLITAANDPGLNSDIRRSRTDKPYTSAVFSAVRDAATAFIADIKELIKYTSYYHDAEWSKVSSPDDKTKCAKIFLSCLPLYYQAFTYIYWGCDEKGGGWGNLTFDGSEGHHLKDFMFAMNYETSYLNNRRGSDVVGNAMKSFADFETAMNQAQTEAVKRVQAVTTARQRLYTGASADSNIKATYPEFLRELQKKFPETIKQLTSKEHTLAALYYCAVCYFKHQQSKNVTKAVKTPTTVREMLYYLVALPFSPNYDAFNTYVTEHFKKLSGESTAEYDATLMIPVADSGRSTEATERYGGNTLSAADIKDYLTSTCMYSMSALGWLQGPGASQKDDEPWLHELFCNSQFNLSYSSGQAILNTLSSCTYALQFQLGFLFSMCAHKGVKCGWQECRYGEQIEPKQTSKTFVSSHICHAGCNHTSGLSSQCKSHSGDKCGIGGQGSPLQAFLTDNLEGFRRGHPSETSDHLTTCSGQTCHVPMGLQATHLRQNAGTGNHIYSALYSFCGTSSSPLRQLSEKLGCLTKRTPRSLGDVFGFLWHLNGQLFKTRPKMDELIGKFDKALGINGSLSAQFTAAPYSVLTKIWNKIAELTSRRSTSVSPTASVLSRSLETMAPAIPFLYRLFMAEDSNSLPGTLFDLNQHCHKKAQDGNITHTASTTGHRCTTSPNDLWSLLQPVRSTGNNNSDCSRKNCGGYLSPLTHSSGATYAPVHASVYLSWLAYLTDDFHEWFQNLLDEFQNIDCSKTGCRGSTSGKDACISKHPPGTHGTSNQLCQCDSVVHCGGVLPLLYRYGFQFYSPHTLSGGSKGDDQTKRNCHKFHSALSNVLAESAPLTKLLASIDDFLYAIRWEFFSKLSAFWTIYICVILYTLFFLLDTLHLRSHLKLTVSHVVPPLALLTSGKPLPVTKLTYIGQ</sequence>